<dbReference type="EMBL" id="RBCJ01000003">
    <property type="protein sequence ID" value="RKN79273.1"/>
    <property type="molecule type" value="Genomic_DNA"/>
</dbReference>
<keyword evidence="9" id="KW-1185">Reference proteome</keyword>
<feature type="transmembrane region" description="Helical" evidence="7">
    <location>
        <begin position="83"/>
        <end position="100"/>
    </location>
</feature>
<feature type="transmembrane region" description="Helical" evidence="7">
    <location>
        <begin position="156"/>
        <end position="176"/>
    </location>
</feature>
<accession>A0A3B0C0U1</accession>
<keyword evidence="3 7" id="KW-0812">Transmembrane</keyword>
<proteinExistence type="inferred from homology"/>
<protein>
    <recommendedName>
        <fullName evidence="10">Sodium transporter</fullName>
    </recommendedName>
</protein>
<feature type="transmembrane region" description="Helical" evidence="7">
    <location>
        <begin position="322"/>
        <end position="346"/>
    </location>
</feature>
<reference evidence="8 9" key="1">
    <citation type="submission" date="2018-10" db="EMBL/GenBank/DDBJ databases">
        <title>Ulvibacterium marinum gen. nov., sp. nov., a novel marine bacterium of the family Flavobacteriaceae, isolated from a culture of the green alga Ulva prolifera.</title>
        <authorList>
            <person name="Zhang Z."/>
        </authorList>
    </citation>
    <scope>NUCLEOTIDE SEQUENCE [LARGE SCALE GENOMIC DNA]</scope>
    <source>
        <strain evidence="8 9">CCMM003</strain>
    </source>
</reference>
<comment type="caution">
    <text evidence="8">The sequence shown here is derived from an EMBL/GenBank/DDBJ whole genome shotgun (WGS) entry which is preliminary data.</text>
</comment>
<comment type="similarity">
    <text evidence="2 6">Belongs to the sodium:solute symporter (SSF) (TC 2.A.21) family.</text>
</comment>
<dbReference type="Gene3D" id="1.20.1730.10">
    <property type="entry name" value="Sodium/glucose cotransporter"/>
    <property type="match status" value="1"/>
</dbReference>
<evidence type="ECO:0000313" key="9">
    <source>
        <dbReference type="Proteomes" id="UP000276603"/>
    </source>
</evidence>
<dbReference type="InterPro" id="IPR001734">
    <property type="entry name" value="Na/solute_symporter"/>
</dbReference>
<feature type="transmembrane region" description="Helical" evidence="7">
    <location>
        <begin position="395"/>
        <end position="417"/>
    </location>
</feature>
<evidence type="ECO:0000256" key="2">
    <source>
        <dbReference type="ARBA" id="ARBA00006434"/>
    </source>
</evidence>
<comment type="subcellular location">
    <subcellularLocation>
        <location evidence="1">Membrane</location>
        <topology evidence="1">Multi-pass membrane protein</topology>
    </subcellularLocation>
</comment>
<evidence type="ECO:0000256" key="1">
    <source>
        <dbReference type="ARBA" id="ARBA00004141"/>
    </source>
</evidence>
<organism evidence="8 9">
    <name type="scientific">Ulvibacterium marinum</name>
    <dbReference type="NCBI Taxonomy" id="2419782"/>
    <lineage>
        <taxon>Bacteria</taxon>
        <taxon>Pseudomonadati</taxon>
        <taxon>Bacteroidota</taxon>
        <taxon>Flavobacteriia</taxon>
        <taxon>Flavobacteriales</taxon>
        <taxon>Flavobacteriaceae</taxon>
        <taxon>Ulvibacterium</taxon>
    </lineage>
</organism>
<feature type="transmembrane region" description="Helical" evidence="7">
    <location>
        <begin position="508"/>
        <end position="526"/>
    </location>
</feature>
<dbReference type="PANTHER" id="PTHR11819">
    <property type="entry name" value="SOLUTE CARRIER FAMILY 5"/>
    <property type="match status" value="1"/>
</dbReference>
<feature type="transmembrane region" description="Helical" evidence="7">
    <location>
        <begin position="46"/>
        <end position="71"/>
    </location>
</feature>
<feature type="transmembrane region" description="Helical" evidence="7">
    <location>
        <begin position="451"/>
        <end position="469"/>
    </location>
</feature>
<dbReference type="OrthoDB" id="9814523at2"/>
<sequence>MELNALDTLIFVGYIVILLIIGFVSGRKKSNEVAKDFFLTSKTLPWYAVGFSIIAAGISSEHFLGAVGYSYQYGISVANWEWLNGPAIILLVLVFIPFYIRKKVITMPHFLEMRFEPRTRTLFAIISILIYVFINLAGVLYSGAFAIKVIFELDNIYFGIWILTIVAGLISIYGGMESVAWTNMFQSILLIGGGILVFILGVIEVPGGIKEIIGTGERAHLILPADHPEIPWPALIVLMLSTNIWFFCTNQSINQAALGAKNEWHAKMGVLFAGFLAILIPLADVFPGLITRALHLDFVSNNADESYLLVVNQLIPSGMKGIVFAGLTGAIISTIEAITNACSTIFTFDIYQRMINKKADDKKLIRIGRIVGGLLLIFGALWAPVVEQFDQIFEYFQKCWAFVAVPSMIVFVLGVSWEKFSNQAAFWILCLTFPMFVLPFILTLLNVSMNGYIVAGILGIFIFVAAVLISKISPASINPNSADYVWSKKMGKLPKDLFAKSLPFYRQVWYWIVILILTYVAIYALLW</sequence>
<evidence type="ECO:0000256" key="6">
    <source>
        <dbReference type="RuleBase" id="RU362091"/>
    </source>
</evidence>
<feature type="transmembrane region" description="Helical" evidence="7">
    <location>
        <begin position="367"/>
        <end position="383"/>
    </location>
</feature>
<dbReference type="GO" id="GO:0005886">
    <property type="term" value="C:plasma membrane"/>
    <property type="evidence" value="ECO:0007669"/>
    <property type="project" value="TreeGrafter"/>
</dbReference>
<keyword evidence="4 7" id="KW-1133">Transmembrane helix</keyword>
<feature type="transmembrane region" description="Helical" evidence="7">
    <location>
        <begin position="121"/>
        <end position="144"/>
    </location>
</feature>
<evidence type="ECO:0000256" key="4">
    <source>
        <dbReference type="ARBA" id="ARBA00022989"/>
    </source>
</evidence>
<feature type="transmembrane region" description="Helical" evidence="7">
    <location>
        <begin position="230"/>
        <end position="248"/>
    </location>
</feature>
<dbReference type="PANTHER" id="PTHR11819:SF195">
    <property type="entry name" value="SODIUM_GLUCOSE COTRANSPORTER 4"/>
    <property type="match status" value="1"/>
</dbReference>
<dbReference type="GO" id="GO:0005412">
    <property type="term" value="F:D-glucose:sodium symporter activity"/>
    <property type="evidence" value="ECO:0007669"/>
    <property type="project" value="TreeGrafter"/>
</dbReference>
<keyword evidence="5 7" id="KW-0472">Membrane</keyword>
<feature type="transmembrane region" description="Helical" evidence="7">
    <location>
        <begin position="6"/>
        <end position="25"/>
    </location>
</feature>
<feature type="transmembrane region" description="Helical" evidence="7">
    <location>
        <begin position="269"/>
        <end position="290"/>
    </location>
</feature>
<feature type="transmembrane region" description="Helical" evidence="7">
    <location>
        <begin position="424"/>
        <end position="445"/>
    </location>
</feature>
<dbReference type="AlphaFoldDB" id="A0A3B0C0U1"/>
<evidence type="ECO:0000256" key="7">
    <source>
        <dbReference type="SAM" id="Phobius"/>
    </source>
</evidence>
<dbReference type="NCBIfam" id="TIGR00813">
    <property type="entry name" value="sss"/>
    <property type="match status" value="1"/>
</dbReference>
<evidence type="ECO:0000313" key="8">
    <source>
        <dbReference type="EMBL" id="RKN79273.1"/>
    </source>
</evidence>
<dbReference type="Proteomes" id="UP000276603">
    <property type="component" value="Unassembled WGS sequence"/>
</dbReference>
<dbReference type="RefSeq" id="WP_120712084.1">
    <property type="nucleotide sequence ID" value="NZ_RBCJ01000003.1"/>
</dbReference>
<dbReference type="Pfam" id="PF00474">
    <property type="entry name" value="SSF"/>
    <property type="match status" value="1"/>
</dbReference>
<feature type="transmembrane region" description="Helical" evidence="7">
    <location>
        <begin position="188"/>
        <end position="210"/>
    </location>
</feature>
<evidence type="ECO:0000256" key="3">
    <source>
        <dbReference type="ARBA" id="ARBA00022692"/>
    </source>
</evidence>
<evidence type="ECO:0008006" key="10">
    <source>
        <dbReference type="Google" id="ProtNLM"/>
    </source>
</evidence>
<gene>
    <name evidence="8" type="ORF">D7Z94_13175</name>
</gene>
<evidence type="ECO:0000256" key="5">
    <source>
        <dbReference type="ARBA" id="ARBA00023136"/>
    </source>
</evidence>
<name>A0A3B0C0U1_9FLAO</name>
<dbReference type="InterPro" id="IPR038377">
    <property type="entry name" value="Na/Glc_symporter_sf"/>
</dbReference>
<dbReference type="PROSITE" id="PS50283">
    <property type="entry name" value="NA_SOLUT_SYMP_3"/>
    <property type="match status" value="1"/>
</dbReference>